<proteinExistence type="predicted"/>
<sequence>GDSFYEVCKWIANTNINWDGYSLLNECNVAAMIQYQRLTVRNMTNALLPFLMDVLSEKCQEFLLAKAVECIDVKALYSLEADAIQDLVELNMHSSAHEELDWLIKSDLLELIRVKDRLRTSTIPFSILLHNEFELREIVELRYTVPPPLTVFDLISIAELRRKAEGSRFINRDHFLWAFDERGCGTCF</sequence>
<evidence type="ECO:0000313" key="2">
    <source>
        <dbReference type="Proteomes" id="UP000596660"/>
    </source>
</evidence>
<dbReference type="Gramene" id="AUR62003045-RA">
    <property type="protein sequence ID" value="AUR62003045-RA:cds"/>
    <property type="gene ID" value="AUR62003045"/>
</dbReference>
<dbReference type="EnsemblPlants" id="AUR62003045-RA">
    <property type="protein sequence ID" value="AUR62003045-RA:cds"/>
    <property type="gene ID" value="AUR62003045"/>
</dbReference>
<reference evidence="1" key="1">
    <citation type="journal article" date="2017" name="Nature">
        <title>The genome of Chenopodium quinoa.</title>
        <authorList>
            <person name="Jarvis D.E."/>
            <person name="Ho Y.S."/>
            <person name="Lightfoot D.J."/>
            <person name="Schmoeckel S.M."/>
            <person name="Li B."/>
            <person name="Borm T.J.A."/>
            <person name="Ohyanagi H."/>
            <person name="Mineta K."/>
            <person name="Michell C.T."/>
            <person name="Saber N."/>
            <person name="Kharbatia N.M."/>
            <person name="Rupper R.R."/>
            <person name="Sharp A.R."/>
            <person name="Dally N."/>
            <person name="Boughton B.A."/>
            <person name="Woo Y.H."/>
            <person name="Gao G."/>
            <person name="Schijlen E.G.W.M."/>
            <person name="Guo X."/>
            <person name="Momin A.A."/>
            <person name="Negrao S."/>
            <person name="Al-Babili S."/>
            <person name="Gehring C."/>
            <person name="Roessner U."/>
            <person name="Jung C."/>
            <person name="Murphy K."/>
            <person name="Arold S.T."/>
            <person name="Gojobori T."/>
            <person name="van der Linden C.G."/>
            <person name="van Loo E.N."/>
            <person name="Jellen E.N."/>
            <person name="Maughan P.J."/>
            <person name="Tester M."/>
        </authorList>
    </citation>
    <scope>NUCLEOTIDE SEQUENCE [LARGE SCALE GENOMIC DNA]</scope>
    <source>
        <strain evidence="1">cv. PI 614886</strain>
    </source>
</reference>
<organism evidence="1 2">
    <name type="scientific">Chenopodium quinoa</name>
    <name type="common">Quinoa</name>
    <dbReference type="NCBI Taxonomy" id="63459"/>
    <lineage>
        <taxon>Eukaryota</taxon>
        <taxon>Viridiplantae</taxon>
        <taxon>Streptophyta</taxon>
        <taxon>Embryophyta</taxon>
        <taxon>Tracheophyta</taxon>
        <taxon>Spermatophyta</taxon>
        <taxon>Magnoliopsida</taxon>
        <taxon>eudicotyledons</taxon>
        <taxon>Gunneridae</taxon>
        <taxon>Pentapetalae</taxon>
        <taxon>Caryophyllales</taxon>
        <taxon>Chenopodiaceae</taxon>
        <taxon>Chenopodioideae</taxon>
        <taxon>Atripliceae</taxon>
        <taxon>Chenopodium</taxon>
    </lineage>
</organism>
<dbReference type="Proteomes" id="UP000596660">
    <property type="component" value="Unplaced"/>
</dbReference>
<protein>
    <submittedName>
        <fullName evidence="1">Uncharacterized protein</fullName>
    </submittedName>
</protein>
<dbReference type="AlphaFoldDB" id="A0A803KVI7"/>
<name>A0A803KVI7_CHEQI</name>
<reference evidence="1" key="2">
    <citation type="submission" date="2021-03" db="UniProtKB">
        <authorList>
            <consortium name="EnsemblPlants"/>
        </authorList>
    </citation>
    <scope>IDENTIFICATION</scope>
</reference>
<evidence type="ECO:0000313" key="1">
    <source>
        <dbReference type="EnsemblPlants" id="AUR62003045-RA:cds"/>
    </source>
</evidence>
<dbReference type="OMA" id="HNEFELR"/>
<keyword evidence="2" id="KW-1185">Reference proteome</keyword>
<accession>A0A803KVI7</accession>